<keyword evidence="4" id="KW-1185">Reference proteome</keyword>
<reference evidence="3 4" key="1">
    <citation type="submission" date="2018-06" db="EMBL/GenBank/DDBJ databases">
        <title>Halonotius sp. F13-13 a new haloarchaeeon isolated from a solar saltern from Isla Cristina, Huelva, Spain.</title>
        <authorList>
            <person name="Duran-Viseras A."/>
            <person name="Sanchez-Porro C."/>
            <person name="Ventosa A."/>
        </authorList>
    </citation>
    <scope>NUCLEOTIDE SEQUENCE [LARGE SCALE GENOMIC DNA]</scope>
    <source>
        <strain evidence="3 4">F13-13</strain>
    </source>
</reference>
<dbReference type="RefSeq" id="WP_120103602.1">
    <property type="nucleotide sequence ID" value="NZ_QKNY01000018.1"/>
</dbReference>
<dbReference type="InterPro" id="IPR004175">
    <property type="entry name" value="RNA_CPDase"/>
</dbReference>
<dbReference type="PANTHER" id="PTHR35561">
    <property type="entry name" value="RNA 2',3'-CYCLIC PHOSPHODIESTERASE"/>
    <property type="match status" value="1"/>
</dbReference>
<evidence type="ECO:0000313" key="3">
    <source>
        <dbReference type="EMBL" id="RJX42501.1"/>
    </source>
</evidence>
<feature type="active site" description="Proton donor" evidence="2">
    <location>
        <position position="39"/>
    </location>
</feature>
<evidence type="ECO:0000256" key="1">
    <source>
        <dbReference type="ARBA" id="ARBA00022801"/>
    </source>
</evidence>
<dbReference type="Pfam" id="PF13563">
    <property type="entry name" value="2_5_RNA_ligase2"/>
    <property type="match status" value="1"/>
</dbReference>
<evidence type="ECO:0000313" key="4">
    <source>
        <dbReference type="Proteomes" id="UP000276588"/>
    </source>
</evidence>
<dbReference type="PANTHER" id="PTHR35561:SF1">
    <property type="entry name" value="RNA 2',3'-CYCLIC PHOSPHODIESTERASE"/>
    <property type="match status" value="1"/>
</dbReference>
<feature type="active site" description="Proton acceptor" evidence="2">
    <location>
        <position position="130"/>
    </location>
</feature>
<dbReference type="InterPro" id="IPR009097">
    <property type="entry name" value="Cyclic_Pdiesterase"/>
</dbReference>
<evidence type="ECO:0000256" key="2">
    <source>
        <dbReference type="HAMAP-Rule" id="MF_01940"/>
    </source>
</evidence>
<feature type="short sequence motif" description="HXTX 2" evidence="2">
    <location>
        <begin position="130"/>
        <end position="133"/>
    </location>
</feature>
<dbReference type="GO" id="GO:0004113">
    <property type="term" value="F:2',3'-cyclic-nucleotide 3'-phosphodiesterase activity"/>
    <property type="evidence" value="ECO:0007669"/>
    <property type="project" value="InterPro"/>
</dbReference>
<dbReference type="EC" id="3.1.4.58" evidence="2"/>
<dbReference type="EMBL" id="QKNY01000018">
    <property type="protein sequence ID" value="RJX42501.1"/>
    <property type="molecule type" value="Genomic_DNA"/>
</dbReference>
<protein>
    <recommendedName>
        <fullName evidence="2">RNA 2',3'-cyclic phosphodiesterase</fullName>
        <shortName evidence="2">RNA 2',3'-CPDase</shortName>
        <ecNumber evidence="2">3.1.4.58</ecNumber>
    </recommendedName>
</protein>
<gene>
    <name evidence="3" type="primary">thpR</name>
    <name evidence="3" type="ORF">DM826_11665</name>
</gene>
<dbReference type="AlphaFoldDB" id="A0A3A6PW43"/>
<dbReference type="GO" id="GO:0008664">
    <property type="term" value="F:RNA 2',3'-cyclic 3'-phosphodiesterase activity"/>
    <property type="evidence" value="ECO:0007669"/>
    <property type="project" value="UniProtKB-EC"/>
</dbReference>
<dbReference type="Proteomes" id="UP000276588">
    <property type="component" value="Unassembled WGS sequence"/>
</dbReference>
<comment type="function">
    <text evidence="2">Hydrolyzes RNA 2',3'-cyclic phosphodiester to an RNA 2'-phosphomonoester.</text>
</comment>
<dbReference type="HAMAP" id="MF_01940">
    <property type="entry name" value="RNA_CPDase"/>
    <property type="match status" value="1"/>
</dbReference>
<dbReference type="OrthoDB" id="44091at2157"/>
<organism evidence="3 4">
    <name type="scientific">Halonotius aquaticus</name>
    <dbReference type="NCBI Taxonomy" id="2216978"/>
    <lineage>
        <taxon>Archaea</taxon>
        <taxon>Methanobacteriati</taxon>
        <taxon>Methanobacteriota</taxon>
        <taxon>Stenosarchaea group</taxon>
        <taxon>Halobacteria</taxon>
        <taxon>Halobacteriales</taxon>
        <taxon>Haloferacaceae</taxon>
        <taxon>Halonotius</taxon>
    </lineage>
</organism>
<dbReference type="Gene3D" id="3.90.1140.10">
    <property type="entry name" value="Cyclic phosphodiesterase"/>
    <property type="match status" value="1"/>
</dbReference>
<name>A0A3A6PW43_9EURY</name>
<accession>A0A3A6PW43</accession>
<dbReference type="NCBIfam" id="TIGR02258">
    <property type="entry name" value="2_5_ligase"/>
    <property type="match status" value="1"/>
</dbReference>
<comment type="similarity">
    <text evidence="2">Belongs to the 2H phosphoesterase superfamily. ThpR family.</text>
</comment>
<dbReference type="SUPFAM" id="SSF55144">
    <property type="entry name" value="LigT-like"/>
    <property type="match status" value="1"/>
</dbReference>
<keyword evidence="1 2" id="KW-0378">Hydrolase</keyword>
<feature type="short sequence motif" description="HXTX 1" evidence="2">
    <location>
        <begin position="39"/>
        <end position="42"/>
    </location>
</feature>
<comment type="catalytic activity">
    <reaction evidence="2">
        <text>a 3'-end 2',3'-cyclophospho-ribonucleotide-RNA + H2O = a 3'-end 2'-phospho-ribonucleotide-RNA + H(+)</text>
        <dbReference type="Rhea" id="RHEA:11828"/>
        <dbReference type="Rhea" id="RHEA-COMP:10464"/>
        <dbReference type="Rhea" id="RHEA-COMP:17353"/>
        <dbReference type="ChEBI" id="CHEBI:15377"/>
        <dbReference type="ChEBI" id="CHEBI:15378"/>
        <dbReference type="ChEBI" id="CHEBI:83064"/>
        <dbReference type="ChEBI" id="CHEBI:173113"/>
        <dbReference type="EC" id="3.1.4.58"/>
    </reaction>
</comment>
<sequence>MRLFVSVDLPSSLVEAVADAQAPFEACAGLRLTDPTQAHCTLTFLGDTDPDRVDEIEAALETAVADAGVGPFDCTVGGLGVFPSMAYISVIWAGVREGAGDAELTALAAAVEDELTAIGFDPADHEFTPHITLARMDAAHDKQRVQRLVDETDPTVGTFQVECIRLTKSTLTDDGPVYETVSEIPL</sequence>
<comment type="caution">
    <text evidence="3">The sequence shown here is derived from an EMBL/GenBank/DDBJ whole genome shotgun (WGS) entry which is preliminary data.</text>
</comment>
<proteinExistence type="inferred from homology"/>